<feature type="compositionally biased region" description="Basic and acidic residues" evidence="1">
    <location>
        <begin position="207"/>
        <end position="228"/>
    </location>
</feature>
<evidence type="ECO:0000313" key="3">
    <source>
        <dbReference type="EMBL" id="SMQ54433.1"/>
    </source>
</evidence>
<keyword evidence="4" id="KW-1185">Reference proteome</keyword>
<accession>A0A1X7S420</accession>
<dbReference type="SMART" id="SM00271">
    <property type="entry name" value="DnaJ"/>
    <property type="match status" value="1"/>
</dbReference>
<evidence type="ECO:0000313" key="4">
    <source>
        <dbReference type="Proteomes" id="UP000215127"/>
    </source>
</evidence>
<dbReference type="Pfam" id="PF23302">
    <property type="entry name" value="HTH_DNAJC9"/>
    <property type="match status" value="1"/>
</dbReference>
<feature type="domain" description="J" evidence="2">
    <location>
        <begin position="25"/>
        <end position="92"/>
    </location>
</feature>
<dbReference type="EMBL" id="LT853701">
    <property type="protein sequence ID" value="SMQ54433.1"/>
    <property type="molecule type" value="Genomic_DNA"/>
</dbReference>
<evidence type="ECO:0000259" key="2">
    <source>
        <dbReference type="PROSITE" id="PS50076"/>
    </source>
</evidence>
<dbReference type="PRINTS" id="PR00625">
    <property type="entry name" value="JDOMAIN"/>
</dbReference>
<name>A0A1X7S420_ZYMT9</name>
<dbReference type="AlphaFoldDB" id="A0A1X7S420"/>
<feature type="compositionally biased region" description="Basic and acidic residues" evidence="1">
    <location>
        <begin position="281"/>
        <end position="300"/>
    </location>
</feature>
<dbReference type="InterPro" id="IPR018253">
    <property type="entry name" value="DnaJ_domain_CS"/>
</dbReference>
<dbReference type="InterPro" id="IPR052594">
    <property type="entry name" value="J_domain-containing_protein"/>
</dbReference>
<dbReference type="Proteomes" id="UP000215127">
    <property type="component" value="Chromosome 10"/>
</dbReference>
<protein>
    <recommendedName>
        <fullName evidence="2">J domain-containing protein</fullName>
    </recommendedName>
</protein>
<dbReference type="CDD" id="cd06257">
    <property type="entry name" value="DnaJ"/>
    <property type="match status" value="1"/>
</dbReference>
<feature type="region of interest" description="Disordered" evidence="1">
    <location>
        <begin position="189"/>
        <end position="245"/>
    </location>
</feature>
<dbReference type="GO" id="GO:0005634">
    <property type="term" value="C:nucleus"/>
    <property type="evidence" value="ECO:0007669"/>
    <property type="project" value="TreeGrafter"/>
</dbReference>
<dbReference type="InterPro" id="IPR001623">
    <property type="entry name" value="DnaJ_domain"/>
</dbReference>
<dbReference type="Pfam" id="PF00226">
    <property type="entry name" value="DnaJ"/>
    <property type="match status" value="1"/>
</dbReference>
<proteinExistence type="predicted"/>
<dbReference type="PANTHER" id="PTHR44144">
    <property type="entry name" value="DNAJ HOMOLOG SUBFAMILY C MEMBER 9"/>
    <property type="match status" value="1"/>
</dbReference>
<dbReference type="GO" id="GO:0005737">
    <property type="term" value="C:cytoplasm"/>
    <property type="evidence" value="ECO:0007669"/>
    <property type="project" value="TreeGrafter"/>
</dbReference>
<dbReference type="InterPro" id="IPR056453">
    <property type="entry name" value="HTH_DNAJC9"/>
</dbReference>
<organism evidence="3 4">
    <name type="scientific">Zymoseptoria tritici (strain ST99CH_3D7)</name>
    <dbReference type="NCBI Taxonomy" id="1276538"/>
    <lineage>
        <taxon>Eukaryota</taxon>
        <taxon>Fungi</taxon>
        <taxon>Dikarya</taxon>
        <taxon>Ascomycota</taxon>
        <taxon>Pezizomycotina</taxon>
        <taxon>Dothideomycetes</taxon>
        <taxon>Dothideomycetidae</taxon>
        <taxon>Mycosphaerellales</taxon>
        <taxon>Mycosphaerellaceae</taxon>
        <taxon>Zymoseptoria</taxon>
    </lineage>
</organism>
<dbReference type="PANTHER" id="PTHR44144:SF1">
    <property type="entry name" value="DNAJ HOMOLOG SUBFAMILY C MEMBER 9"/>
    <property type="match status" value="1"/>
</dbReference>
<dbReference type="InterPro" id="IPR036869">
    <property type="entry name" value="J_dom_sf"/>
</dbReference>
<feature type="region of interest" description="Disordered" evidence="1">
    <location>
        <begin position="1"/>
        <end position="31"/>
    </location>
</feature>
<evidence type="ECO:0000256" key="1">
    <source>
        <dbReference type="SAM" id="MobiDB-lite"/>
    </source>
</evidence>
<gene>
    <name evidence="3" type="ORF">ZT3D7_G9588</name>
</gene>
<reference evidence="3 4" key="1">
    <citation type="submission" date="2016-06" db="EMBL/GenBank/DDBJ databases">
        <authorList>
            <person name="Kjaerup R.B."/>
            <person name="Dalgaard T.S."/>
            <person name="Juul-Madsen H.R."/>
        </authorList>
    </citation>
    <scope>NUCLEOTIDE SEQUENCE [LARGE SCALE GENOMIC DNA]</scope>
</reference>
<dbReference type="GO" id="GO:0031072">
    <property type="term" value="F:heat shock protein binding"/>
    <property type="evidence" value="ECO:0007669"/>
    <property type="project" value="TreeGrafter"/>
</dbReference>
<dbReference type="PROSITE" id="PS00636">
    <property type="entry name" value="DNAJ_1"/>
    <property type="match status" value="1"/>
</dbReference>
<dbReference type="FunFam" id="1.10.287.110:FF:000110">
    <property type="entry name" value="DnaJ domain protein (AFU_orthologue AFUA_2G13210)"/>
    <property type="match status" value="1"/>
</dbReference>
<dbReference type="SUPFAM" id="SSF46565">
    <property type="entry name" value="Chaperone J-domain"/>
    <property type="match status" value="1"/>
</dbReference>
<dbReference type="PROSITE" id="PS50076">
    <property type="entry name" value="DNAJ_2"/>
    <property type="match status" value="1"/>
</dbReference>
<dbReference type="Gene3D" id="1.10.287.110">
    <property type="entry name" value="DnaJ domain"/>
    <property type="match status" value="1"/>
</dbReference>
<sequence length="312" mass="35347">MPKRSRSPDDDGEDVSAGEAPTTINPYEVLSVDTTATDDEIRKAYRRAALKHHPDKAAPEDKDTAHTKFQEIAFAFAILSDARRRKRYDTTGSTEESLDLEDDDFNWADFFREQYSNLVTTERINDFATQYKGSEEERKDVLKAYEKCKGNMPKLYNEVMLSDVLEDEDRFRLIIDNAIEDGEVEAHAKYTEESEKSRKGRIAHAQKGRDKERGEVAEVEKAIKEKQTKRNVGKKAKGGDEGGMGDLAAMIQQRQTGRAGNFFDHLEEKYAGKGGKGKKGTKMEEPPEEAFKRNAKKTETVEGASKHKRARK</sequence>
<feature type="region of interest" description="Disordered" evidence="1">
    <location>
        <begin position="261"/>
        <end position="312"/>
    </location>
</feature>